<accession>A0ABD5L2Y8</accession>
<feature type="transmembrane region" description="Helical" evidence="2">
    <location>
        <begin position="127"/>
        <end position="145"/>
    </location>
</feature>
<dbReference type="AlphaFoldDB" id="A0ABD5L2Y8"/>
<dbReference type="GeneID" id="89490260"/>
<evidence type="ECO:0000256" key="1">
    <source>
        <dbReference type="SAM" id="MobiDB-lite"/>
    </source>
</evidence>
<proteinExistence type="predicted"/>
<reference evidence="3 4" key="1">
    <citation type="submission" date="2021-04" db="EMBL/GenBank/DDBJ databases">
        <title>Determining the burden of carbapenem-resistant Enterobacterales from a tertiary public heath setting in Bangladesh: a clinical, epidemiological, and molecular study.</title>
        <authorList>
            <person name="Farzana R."/>
            <person name="Walsh T.R."/>
        </authorList>
    </citation>
    <scope>NUCLEOTIDE SEQUENCE [LARGE SCALE GENOMIC DNA]</scope>
    <source>
        <strain evidence="4">dmpro_s316</strain>
    </source>
</reference>
<comment type="caution">
    <text evidence="3">The sequence shown here is derived from an EMBL/GenBank/DDBJ whole genome shotgun (WGS) entry which is preliminary data.</text>
</comment>
<evidence type="ECO:0000313" key="3">
    <source>
        <dbReference type="EMBL" id="MER5076389.1"/>
    </source>
</evidence>
<dbReference type="EMBL" id="JAGSRH010000006">
    <property type="protein sequence ID" value="MER5076389.1"/>
    <property type="molecule type" value="Genomic_DNA"/>
</dbReference>
<gene>
    <name evidence="3" type="ORF">KDV35_05845</name>
</gene>
<dbReference type="RefSeq" id="WP_181489802.1">
    <property type="nucleotide sequence ID" value="NZ_CP095443.1"/>
</dbReference>
<keyword evidence="2" id="KW-0812">Transmembrane</keyword>
<organism evidence="3 4">
    <name type="scientific">Providencia stuartii</name>
    <dbReference type="NCBI Taxonomy" id="588"/>
    <lineage>
        <taxon>Bacteria</taxon>
        <taxon>Pseudomonadati</taxon>
        <taxon>Pseudomonadota</taxon>
        <taxon>Gammaproteobacteria</taxon>
        <taxon>Enterobacterales</taxon>
        <taxon>Morganellaceae</taxon>
        <taxon>Providencia</taxon>
    </lineage>
</organism>
<keyword evidence="2" id="KW-1133">Transmembrane helix</keyword>
<evidence type="ECO:0000256" key="2">
    <source>
        <dbReference type="SAM" id="Phobius"/>
    </source>
</evidence>
<feature type="region of interest" description="Disordered" evidence="1">
    <location>
        <begin position="1"/>
        <end position="34"/>
    </location>
</feature>
<protein>
    <submittedName>
        <fullName evidence="3">Uncharacterized protein</fullName>
    </submittedName>
</protein>
<sequence length="152" mass="17054">MEKIKSISTHPGYIPKSSQDFSSGGNGSGGGDMESRVAKLESDVEYIKRDVHETLDNIRNITSEVNDIKVSMALIIQKLDGLSKLPTEEKMNTRFMESNVKFIEVMSEIKVAAEKTESKIKDVRLQIIFWILGLPSVLFGLYKLYTLLPVTL</sequence>
<evidence type="ECO:0000313" key="4">
    <source>
        <dbReference type="Proteomes" id="UP001495779"/>
    </source>
</evidence>
<name>A0ABD5L2Y8_PROST</name>
<dbReference type="Proteomes" id="UP001495779">
    <property type="component" value="Unassembled WGS sequence"/>
</dbReference>
<keyword evidence="2" id="KW-0472">Membrane</keyword>